<evidence type="ECO:0000256" key="5">
    <source>
        <dbReference type="PIRSR" id="PIRSR604294-1"/>
    </source>
</evidence>
<dbReference type="GeneID" id="69013528"/>
<comment type="similarity">
    <text evidence="1">Belongs to the carotenoid oxygenase family.</text>
</comment>
<keyword evidence="3" id="KW-0560">Oxidoreductase</keyword>
<evidence type="ECO:0000256" key="1">
    <source>
        <dbReference type="ARBA" id="ARBA00006787"/>
    </source>
</evidence>
<reference evidence="6" key="1">
    <citation type="journal article" date="2020" name="Phytopathology">
        <title>Genome sequence and comparative analysis of Colletotrichum gloeosporioides isolated from Liriodendron leaves.</title>
        <authorList>
            <person name="Fu F.F."/>
            <person name="Hao Z."/>
            <person name="Wang P."/>
            <person name="Lu Y."/>
            <person name="Xue L.J."/>
            <person name="Wei G."/>
            <person name="Tian Y."/>
            <person name="Baishi H."/>
            <person name="Xu H."/>
            <person name="Shi J."/>
            <person name="Cheng T."/>
            <person name="Wang G."/>
            <person name="Yi Y."/>
            <person name="Chen J."/>
        </authorList>
    </citation>
    <scope>NUCLEOTIDE SEQUENCE</scope>
    <source>
        <strain evidence="6">Lc1</strain>
    </source>
</reference>
<evidence type="ECO:0000313" key="6">
    <source>
        <dbReference type="EMBL" id="KAF3808516.1"/>
    </source>
</evidence>
<proteinExistence type="inferred from homology"/>
<keyword evidence="6" id="KW-0223">Dioxygenase</keyword>
<keyword evidence="2 5" id="KW-0479">Metal-binding</keyword>
<name>A0A8H4CRE4_COLGL</name>
<feature type="binding site" evidence="5">
    <location>
        <position position="213"/>
    </location>
    <ligand>
        <name>Fe cation</name>
        <dbReference type="ChEBI" id="CHEBI:24875"/>
        <note>catalytic</note>
    </ligand>
</feature>
<dbReference type="PANTHER" id="PTHR10543">
    <property type="entry name" value="BETA-CAROTENE DIOXYGENASE"/>
    <property type="match status" value="1"/>
</dbReference>
<comment type="caution">
    <text evidence="6">The sequence shown here is derived from an EMBL/GenBank/DDBJ whole genome shotgun (WGS) entry which is preliminary data.</text>
</comment>
<protein>
    <submittedName>
        <fullName evidence="6">Lignostilbene-alpha beta-dioxygenase isozyme I</fullName>
    </submittedName>
</protein>
<evidence type="ECO:0000256" key="4">
    <source>
        <dbReference type="ARBA" id="ARBA00023004"/>
    </source>
</evidence>
<dbReference type="Pfam" id="PF03055">
    <property type="entry name" value="RPE65"/>
    <property type="match status" value="1"/>
</dbReference>
<feature type="binding site" evidence="5">
    <location>
        <position position="264"/>
    </location>
    <ligand>
        <name>Fe cation</name>
        <dbReference type="ChEBI" id="CHEBI:24875"/>
        <note>catalytic</note>
    </ligand>
</feature>
<dbReference type="InterPro" id="IPR004294">
    <property type="entry name" value="Carotenoid_Oase"/>
</dbReference>
<comment type="cofactor">
    <cofactor evidence="5">
        <name>Fe(2+)</name>
        <dbReference type="ChEBI" id="CHEBI:29033"/>
    </cofactor>
    <text evidence="5">Binds 1 Fe(2+) ion per subunit.</text>
</comment>
<reference evidence="6" key="2">
    <citation type="submission" date="2020-03" db="EMBL/GenBank/DDBJ databases">
        <authorList>
            <person name="Fu F.-F."/>
            <person name="Chen J."/>
        </authorList>
    </citation>
    <scope>NUCLEOTIDE SEQUENCE</scope>
    <source>
        <strain evidence="6">Lc1</strain>
    </source>
</reference>
<accession>A0A8H4CRE4</accession>
<dbReference type="AlphaFoldDB" id="A0A8H4CRE4"/>
<gene>
    <name evidence="6" type="ORF">GCG54_00006380</name>
</gene>
<sequence>MPDEKIPTPPQWDTFQRLCHNTQVVASDLSATIDEKRQNLPISSEFQFAAADPLCAQPVNHPGRFDAEIASCVVHGNIPECIDGTFYRIICDFVFANRNGHDIWINGDGAVNAWRISNGVVDFKQKFVRTPRFILERAARKPLWGTYRNPYAGDPRVFDQIQSTGNTHVQWWQKRLLVLKEDSPPLLVDPDTLDTIGVYDFEGQMTAKTFCAHPKTDISTGEMLGFGMEAAGLGSNDLAYYRFSKEGKLLDECWIKTPVVTWTHDMAATDNYVIFGMTPHEFDLKHMKEANGTHFRRNPFLANHFGVLPRRGPKPEDARWFTSLKNHYWGHVSNHFEGDDGCIYIDTFLHDTDALGVFPTQHPELESAHNPGHRPPVGKFVRFKIDPTADSTEMEPPTIISDVAGEMARCDDRYTTKPYNHAFGSGGPTPRGFGAVLHIDIAAGTTKVWSAGPDVTVGEPCFVPRSADAPEADGFLVVSCRDHTTTLGSLVILDTRDITAGPVSIIQLPFRIREGVHGNWVPASDFASRKPLVDYAGVTPSLLKEFGTGAPFPYEDLATSAVKMR</sequence>
<dbReference type="RefSeq" id="XP_045267675.1">
    <property type="nucleotide sequence ID" value="XM_045406383.1"/>
</dbReference>
<dbReference type="Proteomes" id="UP000613401">
    <property type="component" value="Unassembled WGS sequence"/>
</dbReference>
<evidence type="ECO:0000313" key="7">
    <source>
        <dbReference type="Proteomes" id="UP000613401"/>
    </source>
</evidence>
<dbReference type="EMBL" id="WVTB01000019">
    <property type="protein sequence ID" value="KAF3808516.1"/>
    <property type="molecule type" value="Genomic_DNA"/>
</dbReference>
<evidence type="ECO:0000256" key="3">
    <source>
        <dbReference type="ARBA" id="ARBA00023002"/>
    </source>
</evidence>
<organism evidence="6 7">
    <name type="scientific">Colletotrichum gloeosporioides</name>
    <name type="common">Anthracnose fungus</name>
    <name type="synonym">Glomerella cingulata</name>
    <dbReference type="NCBI Taxonomy" id="474922"/>
    <lineage>
        <taxon>Eukaryota</taxon>
        <taxon>Fungi</taxon>
        <taxon>Dikarya</taxon>
        <taxon>Ascomycota</taxon>
        <taxon>Pezizomycotina</taxon>
        <taxon>Sordariomycetes</taxon>
        <taxon>Hypocreomycetidae</taxon>
        <taxon>Glomerellales</taxon>
        <taxon>Glomerellaceae</taxon>
        <taxon>Colletotrichum</taxon>
        <taxon>Colletotrichum gloeosporioides species complex</taxon>
    </lineage>
</organism>
<dbReference type="GO" id="GO:0016121">
    <property type="term" value="P:carotene catabolic process"/>
    <property type="evidence" value="ECO:0007669"/>
    <property type="project" value="TreeGrafter"/>
</dbReference>
<evidence type="ECO:0000256" key="2">
    <source>
        <dbReference type="ARBA" id="ARBA00022723"/>
    </source>
</evidence>
<keyword evidence="7" id="KW-1185">Reference proteome</keyword>
<dbReference type="PANTHER" id="PTHR10543:SF89">
    <property type="entry name" value="CAROTENOID 9,10(9',10')-CLEAVAGE DIOXYGENASE 1"/>
    <property type="match status" value="1"/>
</dbReference>
<feature type="binding site" evidence="5">
    <location>
        <position position="517"/>
    </location>
    <ligand>
        <name>Fe cation</name>
        <dbReference type="ChEBI" id="CHEBI:24875"/>
        <note>catalytic</note>
    </ligand>
</feature>
<dbReference type="GO" id="GO:0010436">
    <property type="term" value="F:carotenoid dioxygenase activity"/>
    <property type="evidence" value="ECO:0007669"/>
    <property type="project" value="TreeGrafter"/>
</dbReference>
<keyword evidence="4 5" id="KW-0408">Iron</keyword>
<feature type="binding site" evidence="5">
    <location>
        <position position="331"/>
    </location>
    <ligand>
        <name>Fe cation</name>
        <dbReference type="ChEBI" id="CHEBI:24875"/>
        <note>catalytic</note>
    </ligand>
</feature>
<dbReference type="GO" id="GO:0046872">
    <property type="term" value="F:metal ion binding"/>
    <property type="evidence" value="ECO:0007669"/>
    <property type="project" value="UniProtKB-KW"/>
</dbReference>